<dbReference type="GO" id="GO:0004046">
    <property type="term" value="F:aminoacylase activity"/>
    <property type="evidence" value="ECO:0007669"/>
    <property type="project" value="TreeGrafter"/>
</dbReference>
<keyword evidence="2" id="KW-1185">Reference proteome</keyword>
<dbReference type="PANTHER" id="PTHR45892:SF1">
    <property type="entry name" value="AMINOACYLASE-1"/>
    <property type="match status" value="1"/>
</dbReference>
<gene>
    <name evidence="1" type="ORF">KIW84_022213</name>
</gene>
<dbReference type="EMBL" id="JAMSHJ010000002">
    <property type="protein sequence ID" value="KAI5435700.1"/>
    <property type="molecule type" value="Genomic_DNA"/>
</dbReference>
<dbReference type="Gramene" id="Psat02G0221300-T1">
    <property type="protein sequence ID" value="KAI5435700.1"/>
    <property type="gene ID" value="KIW84_022213"/>
</dbReference>
<accession>A0A9D4YDU5</accession>
<organism evidence="1 2">
    <name type="scientific">Pisum sativum</name>
    <name type="common">Garden pea</name>
    <name type="synonym">Lathyrus oleraceus</name>
    <dbReference type="NCBI Taxonomy" id="3888"/>
    <lineage>
        <taxon>Eukaryota</taxon>
        <taxon>Viridiplantae</taxon>
        <taxon>Streptophyta</taxon>
        <taxon>Embryophyta</taxon>
        <taxon>Tracheophyta</taxon>
        <taxon>Spermatophyta</taxon>
        <taxon>Magnoliopsida</taxon>
        <taxon>eudicotyledons</taxon>
        <taxon>Gunneridae</taxon>
        <taxon>Pentapetalae</taxon>
        <taxon>rosids</taxon>
        <taxon>fabids</taxon>
        <taxon>Fabales</taxon>
        <taxon>Fabaceae</taxon>
        <taxon>Papilionoideae</taxon>
        <taxon>50 kb inversion clade</taxon>
        <taxon>NPAAA clade</taxon>
        <taxon>Hologalegina</taxon>
        <taxon>IRL clade</taxon>
        <taxon>Fabeae</taxon>
        <taxon>Lathyrus</taxon>
    </lineage>
</organism>
<dbReference type="Gene3D" id="3.40.630.10">
    <property type="entry name" value="Zn peptidases"/>
    <property type="match status" value="1"/>
</dbReference>
<comment type="caution">
    <text evidence="1">The sequence shown here is derived from an EMBL/GenBank/DDBJ whole genome shotgun (WGS) entry which is preliminary data.</text>
</comment>
<dbReference type="InterPro" id="IPR052083">
    <property type="entry name" value="Aminoacylase-1_M20A"/>
</dbReference>
<evidence type="ECO:0000313" key="2">
    <source>
        <dbReference type="Proteomes" id="UP001058974"/>
    </source>
</evidence>
<proteinExistence type="predicted"/>
<protein>
    <submittedName>
        <fullName evidence="1">Uncharacterized protein</fullName>
    </submittedName>
</protein>
<dbReference type="AlphaFoldDB" id="A0A9D4YDU5"/>
<dbReference type="PANTHER" id="PTHR45892">
    <property type="entry name" value="AMINOACYLASE-1"/>
    <property type="match status" value="1"/>
</dbReference>
<evidence type="ECO:0000313" key="1">
    <source>
        <dbReference type="EMBL" id="KAI5435700.1"/>
    </source>
</evidence>
<dbReference type="Proteomes" id="UP001058974">
    <property type="component" value="Chromosome 2"/>
</dbReference>
<name>A0A9D4YDU5_PEA</name>
<sequence length="176" mass="19780">MAFAPEEEIGGNDGADKFSLSKGFQDLNVGIMLDERLPSPNDHYRTFYADMSLWWLKIKFDLIKAGLKADGEVIFINMGFLKAGTPSPTLIANKGCSKFRIWRNSCYKYNNERDGNQSGYYTSRALWYLTPDDYSEKAVHLISLGKVMSIAKMMKAEFDNENYSLSAIGGVENVAT</sequence>
<reference evidence="1 2" key="1">
    <citation type="journal article" date="2022" name="Nat. Genet.">
        <title>Improved pea reference genome and pan-genome highlight genomic features and evolutionary characteristics.</title>
        <authorList>
            <person name="Yang T."/>
            <person name="Liu R."/>
            <person name="Luo Y."/>
            <person name="Hu S."/>
            <person name="Wang D."/>
            <person name="Wang C."/>
            <person name="Pandey M.K."/>
            <person name="Ge S."/>
            <person name="Xu Q."/>
            <person name="Li N."/>
            <person name="Li G."/>
            <person name="Huang Y."/>
            <person name="Saxena R.K."/>
            <person name="Ji Y."/>
            <person name="Li M."/>
            <person name="Yan X."/>
            <person name="He Y."/>
            <person name="Liu Y."/>
            <person name="Wang X."/>
            <person name="Xiang C."/>
            <person name="Varshney R.K."/>
            <person name="Ding H."/>
            <person name="Gao S."/>
            <person name="Zong X."/>
        </authorList>
    </citation>
    <scope>NUCLEOTIDE SEQUENCE [LARGE SCALE GENOMIC DNA]</scope>
    <source>
        <strain evidence="1 2">cv. Zhongwan 6</strain>
    </source>
</reference>